<dbReference type="PANTHER" id="PTHR21192">
    <property type="entry name" value="NUCLEAR PROTEIN E3-3"/>
    <property type="match status" value="1"/>
</dbReference>
<organism evidence="6 7">
    <name type="scientific">Tetradesmus obliquus</name>
    <name type="common">Green alga</name>
    <name type="synonym">Acutodesmus obliquus</name>
    <dbReference type="NCBI Taxonomy" id="3088"/>
    <lineage>
        <taxon>Eukaryota</taxon>
        <taxon>Viridiplantae</taxon>
        <taxon>Chlorophyta</taxon>
        <taxon>core chlorophytes</taxon>
        <taxon>Chlorophyceae</taxon>
        <taxon>CS clade</taxon>
        <taxon>Sphaeropleales</taxon>
        <taxon>Scenedesmaceae</taxon>
        <taxon>Tetradesmus</taxon>
    </lineage>
</organism>
<keyword evidence="3" id="KW-0496">Mitochondrion</keyword>
<dbReference type="SUPFAM" id="SSF64076">
    <property type="entry name" value="MTH938-like"/>
    <property type="match status" value="1"/>
</dbReference>
<evidence type="ECO:0000256" key="1">
    <source>
        <dbReference type="ARBA" id="ARBA00004173"/>
    </source>
</evidence>
<dbReference type="InterPro" id="IPR034095">
    <property type="entry name" value="NDUF3"/>
</dbReference>
<evidence type="ECO:0000313" key="6">
    <source>
        <dbReference type="EMBL" id="WIA09593.1"/>
    </source>
</evidence>
<evidence type="ECO:0000256" key="4">
    <source>
        <dbReference type="ARBA" id="ARBA00049984"/>
    </source>
</evidence>
<sequence length="179" mass="18887">MTARCLTRLPALLLRYAAAVPSGTTAAATAACAAVGTQQRAASTLSSVIAHEAGKTNLQGYLPHAFIVNNVQVEGPILCLPDTWLLWDVQTFADINPQTLAILDLLDPPPEVLVVGCGAKMQPLPQQLNDYLRARNIAVESLDTRNALSYFNFMNDEGRMVVGALLPAGVGAAPSSDSS</sequence>
<evidence type="ECO:0000313" key="7">
    <source>
        <dbReference type="Proteomes" id="UP001244341"/>
    </source>
</evidence>
<dbReference type="PROSITE" id="PS51257">
    <property type="entry name" value="PROKAR_LIPOPROTEIN"/>
    <property type="match status" value="1"/>
</dbReference>
<keyword evidence="7" id="KW-1185">Reference proteome</keyword>
<name>A0ABY8TMH8_TETOB</name>
<comment type="similarity">
    <text evidence="4">Belongs to the NDUFAF3 family.</text>
</comment>
<dbReference type="InterPro" id="IPR007523">
    <property type="entry name" value="NDUFAF3/AAMDC"/>
</dbReference>
<keyword evidence="5" id="KW-0732">Signal</keyword>
<feature type="signal peptide" evidence="5">
    <location>
        <begin position="1"/>
        <end position="19"/>
    </location>
</feature>
<dbReference type="PANTHER" id="PTHR21192:SF2">
    <property type="entry name" value="NADH DEHYDROGENASE [UBIQUINONE] 1 ALPHA SUBCOMPLEX ASSEMBLY FACTOR 3"/>
    <property type="match status" value="1"/>
</dbReference>
<feature type="chain" id="PRO_5046094669" description="NADH dehydrogenase [ubiquinone] 1 alpha subcomplex assembly factor 3" evidence="5">
    <location>
        <begin position="20"/>
        <end position="179"/>
    </location>
</feature>
<dbReference type="Pfam" id="PF04430">
    <property type="entry name" value="DUF498"/>
    <property type="match status" value="1"/>
</dbReference>
<protein>
    <recommendedName>
        <fullName evidence="2">NADH dehydrogenase [ubiquinone] 1 alpha subcomplex assembly factor 3</fullName>
    </recommendedName>
</protein>
<dbReference type="InterPro" id="IPR036748">
    <property type="entry name" value="MTH938-like_sf"/>
</dbReference>
<dbReference type="EMBL" id="CP126208">
    <property type="protein sequence ID" value="WIA09593.1"/>
    <property type="molecule type" value="Genomic_DNA"/>
</dbReference>
<dbReference type="CDD" id="cd05125">
    <property type="entry name" value="Mth938_2P1-like"/>
    <property type="match status" value="1"/>
</dbReference>
<reference evidence="6 7" key="1">
    <citation type="submission" date="2023-05" db="EMBL/GenBank/DDBJ databases">
        <title>A 100% complete, gapless, phased diploid assembly of the Scenedesmus obliquus UTEX 3031 genome.</title>
        <authorList>
            <person name="Biondi T.C."/>
            <person name="Hanschen E.R."/>
            <person name="Kwon T."/>
            <person name="Eng W."/>
            <person name="Kruse C.P.S."/>
            <person name="Koehler S.I."/>
            <person name="Kunde Y."/>
            <person name="Gleasner C.D."/>
            <person name="You Mak K.T."/>
            <person name="Polle J."/>
            <person name="Hovde B.T."/>
            <person name="Starkenburg S.R."/>
        </authorList>
    </citation>
    <scope>NUCLEOTIDE SEQUENCE [LARGE SCALE GENOMIC DNA]</scope>
    <source>
        <strain evidence="6 7">DOE0152z</strain>
    </source>
</reference>
<accession>A0ABY8TMH8</accession>
<dbReference type="Proteomes" id="UP001244341">
    <property type="component" value="Chromosome 1b"/>
</dbReference>
<gene>
    <name evidence="6" type="ORF">OEZ85_008985</name>
</gene>
<proteinExistence type="inferred from homology"/>
<comment type="subcellular location">
    <subcellularLocation>
        <location evidence="1">Mitochondrion</location>
    </subcellularLocation>
</comment>
<evidence type="ECO:0000256" key="2">
    <source>
        <dbReference type="ARBA" id="ARBA00021776"/>
    </source>
</evidence>
<evidence type="ECO:0000256" key="3">
    <source>
        <dbReference type="ARBA" id="ARBA00023128"/>
    </source>
</evidence>
<dbReference type="Gene3D" id="3.40.1230.10">
    <property type="entry name" value="MTH938-like"/>
    <property type="match status" value="1"/>
</dbReference>
<evidence type="ECO:0000256" key="5">
    <source>
        <dbReference type="SAM" id="SignalP"/>
    </source>
</evidence>